<gene>
    <name evidence="3" type="ORF">KAK03_18535</name>
</gene>
<feature type="region of interest" description="Disordered" evidence="1">
    <location>
        <begin position="36"/>
        <end position="70"/>
    </location>
</feature>
<dbReference type="EMBL" id="JAGQDD010000016">
    <property type="protein sequence ID" value="MBQ0932479.1"/>
    <property type="molecule type" value="Genomic_DNA"/>
</dbReference>
<keyword evidence="2" id="KW-0732">Signal</keyword>
<feature type="signal peptide" evidence="2">
    <location>
        <begin position="1"/>
        <end position="20"/>
    </location>
</feature>
<dbReference type="NCBIfam" id="NF045614">
    <property type="entry name" value="efflu_CzcI_Cupr"/>
    <property type="match status" value="1"/>
</dbReference>
<proteinExistence type="predicted"/>
<evidence type="ECO:0000313" key="3">
    <source>
        <dbReference type="EMBL" id="MBQ0932479.1"/>
    </source>
</evidence>
<sequence length="123" mass="12617">MRRWLAILLLVLLPTQMSWAAVADYCAHESGAAADHVGHHDHADHGHAPATADVADQSGADEGATSAPDADCGHCHGQCTGMLVSLVTTAHDRATAAPTPAGDAPCAAQAAAQPERPQWARLA</sequence>
<dbReference type="AlphaFoldDB" id="A0A941BMP3"/>
<dbReference type="GO" id="GO:0046686">
    <property type="term" value="P:response to cadmium ion"/>
    <property type="evidence" value="ECO:0007669"/>
    <property type="project" value="InterPro"/>
</dbReference>
<feature type="compositionally biased region" description="Low complexity" evidence="1">
    <location>
        <begin position="95"/>
        <end position="123"/>
    </location>
</feature>
<reference evidence="3 4" key="1">
    <citation type="submission" date="2021-04" db="EMBL/GenBank/DDBJ databases">
        <title>The genome sequence of Ideonella sp. 3Y2.</title>
        <authorList>
            <person name="Liu Y."/>
        </authorList>
    </citation>
    <scope>NUCLEOTIDE SEQUENCE [LARGE SCALE GENOMIC DNA]</scope>
    <source>
        <strain evidence="3 4">3Y2</strain>
    </source>
</reference>
<evidence type="ECO:0008006" key="5">
    <source>
        <dbReference type="Google" id="ProtNLM"/>
    </source>
</evidence>
<feature type="region of interest" description="Disordered" evidence="1">
    <location>
        <begin position="94"/>
        <end position="123"/>
    </location>
</feature>
<feature type="compositionally biased region" description="Basic and acidic residues" evidence="1">
    <location>
        <begin position="36"/>
        <end position="47"/>
    </location>
</feature>
<name>A0A941BMP3_9BURK</name>
<keyword evidence="4" id="KW-1185">Reference proteome</keyword>
<comment type="caution">
    <text evidence="3">The sequence shown here is derived from an EMBL/GenBank/DDBJ whole genome shotgun (WGS) entry which is preliminary data.</text>
</comment>
<dbReference type="RefSeq" id="WP_210856062.1">
    <property type="nucleotide sequence ID" value="NZ_JAGQDD010000016.1"/>
</dbReference>
<evidence type="ECO:0000256" key="2">
    <source>
        <dbReference type="SAM" id="SignalP"/>
    </source>
</evidence>
<evidence type="ECO:0000256" key="1">
    <source>
        <dbReference type="SAM" id="MobiDB-lite"/>
    </source>
</evidence>
<evidence type="ECO:0000313" key="4">
    <source>
        <dbReference type="Proteomes" id="UP000676246"/>
    </source>
</evidence>
<dbReference type="InterPro" id="IPR055013">
    <property type="entry name" value="CzcI"/>
</dbReference>
<dbReference type="Proteomes" id="UP000676246">
    <property type="component" value="Unassembled WGS sequence"/>
</dbReference>
<feature type="chain" id="PRO_5037184137" description="Cobalt transporter" evidence="2">
    <location>
        <begin position="21"/>
        <end position="123"/>
    </location>
</feature>
<protein>
    <recommendedName>
        <fullName evidence="5">Cobalt transporter</fullName>
    </recommendedName>
</protein>
<accession>A0A941BMP3</accession>
<organism evidence="3 4">
    <name type="scientific">Ideonella alba</name>
    <dbReference type="NCBI Taxonomy" id="2824118"/>
    <lineage>
        <taxon>Bacteria</taxon>
        <taxon>Pseudomonadati</taxon>
        <taxon>Pseudomonadota</taxon>
        <taxon>Betaproteobacteria</taxon>
        <taxon>Burkholderiales</taxon>
        <taxon>Sphaerotilaceae</taxon>
        <taxon>Ideonella</taxon>
    </lineage>
</organism>